<dbReference type="PROSITE" id="PS51450">
    <property type="entry name" value="LRR"/>
    <property type="match status" value="2"/>
</dbReference>
<dbReference type="Gene3D" id="3.80.10.10">
    <property type="entry name" value="Ribonuclease Inhibitor"/>
    <property type="match status" value="1"/>
</dbReference>
<name>A0A382FIZ3_9ZZZZ</name>
<dbReference type="InterPro" id="IPR032675">
    <property type="entry name" value="LRR_dom_sf"/>
</dbReference>
<dbReference type="EMBL" id="UINC01049774">
    <property type="protein sequence ID" value="SVB61951.1"/>
    <property type="molecule type" value="Genomic_DNA"/>
</dbReference>
<protein>
    <recommendedName>
        <fullName evidence="4">Leucine-rich repeat domain-containing protein</fullName>
    </recommendedName>
</protein>
<dbReference type="SMART" id="SM00364">
    <property type="entry name" value="LRR_BAC"/>
    <property type="match status" value="2"/>
</dbReference>
<keyword evidence="1" id="KW-0433">Leucine-rich repeat</keyword>
<dbReference type="InterPro" id="IPR001611">
    <property type="entry name" value="Leu-rich_rpt"/>
</dbReference>
<gene>
    <name evidence="3" type="ORF">METZ01_LOCUS214805</name>
</gene>
<evidence type="ECO:0000256" key="2">
    <source>
        <dbReference type="ARBA" id="ARBA00022737"/>
    </source>
</evidence>
<sequence length="321" mass="36222">MNKPDLDKKIEEIIQLITTSDYDTIDKGVALARELNEPAVFEVLLKECRYDKNHMVDSQLKPLIGNNIFTGAQSNQPYLDYALLNLIGYAPEDSEIGESIQKNNLTKLFIPAISFSQFPMGILELGKLKDLDIYSESDNKIPIPDKIGKLSSLESFSWSCNISDLPITLKKLKNLKKLNLINNNIETLPDFLFQMNNLEDLWISSNKLKSLPENISGMVNLKDNDGLTIHANPFMTELLTNEGANAVDRLPGFIGQKTDFEYIMGQTLYNWMDEHYGDNDNFYFIDVPEEPIDGYDGDSVIYGALASTSQNAETPNYILRA</sequence>
<evidence type="ECO:0008006" key="4">
    <source>
        <dbReference type="Google" id="ProtNLM"/>
    </source>
</evidence>
<evidence type="ECO:0000256" key="1">
    <source>
        <dbReference type="ARBA" id="ARBA00022614"/>
    </source>
</evidence>
<reference evidence="3" key="1">
    <citation type="submission" date="2018-05" db="EMBL/GenBank/DDBJ databases">
        <authorList>
            <person name="Lanie J.A."/>
            <person name="Ng W.-L."/>
            <person name="Kazmierczak K.M."/>
            <person name="Andrzejewski T.M."/>
            <person name="Davidsen T.M."/>
            <person name="Wayne K.J."/>
            <person name="Tettelin H."/>
            <person name="Glass J.I."/>
            <person name="Rusch D."/>
            <person name="Podicherti R."/>
            <person name="Tsui H.-C.T."/>
            <person name="Winkler M.E."/>
        </authorList>
    </citation>
    <scope>NUCLEOTIDE SEQUENCE</scope>
</reference>
<dbReference type="PANTHER" id="PTHR45752:SF187">
    <property type="entry name" value="LEUCINE-RICH REPEAT AND IQ DOMAIN-CONTAINING PROTEIN 4"/>
    <property type="match status" value="1"/>
</dbReference>
<feature type="non-terminal residue" evidence="3">
    <location>
        <position position="321"/>
    </location>
</feature>
<evidence type="ECO:0000313" key="3">
    <source>
        <dbReference type="EMBL" id="SVB61951.1"/>
    </source>
</evidence>
<keyword evidence="2" id="KW-0677">Repeat</keyword>
<dbReference type="SUPFAM" id="SSF52047">
    <property type="entry name" value="RNI-like"/>
    <property type="match status" value="1"/>
</dbReference>
<dbReference type="InterPro" id="IPR050715">
    <property type="entry name" value="LRR-SigEffector_domain"/>
</dbReference>
<organism evidence="3">
    <name type="scientific">marine metagenome</name>
    <dbReference type="NCBI Taxonomy" id="408172"/>
    <lineage>
        <taxon>unclassified sequences</taxon>
        <taxon>metagenomes</taxon>
        <taxon>ecological metagenomes</taxon>
    </lineage>
</organism>
<dbReference type="PANTHER" id="PTHR45752">
    <property type="entry name" value="LEUCINE-RICH REPEAT-CONTAINING"/>
    <property type="match status" value="1"/>
</dbReference>
<dbReference type="Pfam" id="PF13855">
    <property type="entry name" value="LRR_8"/>
    <property type="match status" value="1"/>
</dbReference>
<dbReference type="SMART" id="SM00369">
    <property type="entry name" value="LRR_TYP"/>
    <property type="match status" value="2"/>
</dbReference>
<proteinExistence type="predicted"/>
<dbReference type="AlphaFoldDB" id="A0A382FIZ3"/>
<accession>A0A382FIZ3</accession>
<dbReference type="InterPro" id="IPR003591">
    <property type="entry name" value="Leu-rich_rpt_typical-subtyp"/>
</dbReference>